<dbReference type="Pfam" id="PF22352">
    <property type="entry name" value="K319L-like_PKD"/>
    <property type="match status" value="1"/>
</dbReference>
<feature type="domain" description="PA14" evidence="6">
    <location>
        <begin position="667"/>
        <end position="815"/>
    </location>
</feature>
<keyword evidence="2" id="KW-0732">Signal</keyword>
<dbReference type="PANTHER" id="PTHR46769:SF2">
    <property type="entry name" value="FIBROCYSTIN-L ISOFORM 2 PRECURSOR-RELATED"/>
    <property type="match status" value="1"/>
</dbReference>
<evidence type="ECO:0000313" key="7">
    <source>
        <dbReference type="EMBL" id="TKK65006.1"/>
    </source>
</evidence>
<name>A0A4U3KVF5_9BACT</name>
<sequence length="1008" mass="110666">MRKSRRLFIRNTSLAALGMVFVSATKKKTSYRASEAISCSPEAIESITGTITSVRSGNWSDKTTWGGVVPDANDTAFIASGHIVTLDTNVVVAGLNVSSGGTLQFSAAKSTTLQSNKNVVIEGLLKMRPSSAKVVQTLQFINVAESKFVGSTMDPVASDVGLWVMGAGKMDVSGTAKKSWTNATDSVKKGATSFTVKDATGWQVGDEVMIAPMEQPNFNPTDWDDNTATLIDYFLVKFECRIITAISGNKVSFKDALQYDHTAVVSNIDSSLGNSYRKWTPEVANLSRNVKIQGTKGSTDAYASFKRAHIFIRSTAAQSIRYMEGKYLGPRKYQDASRPTLVTGRYGLHFHHCEDGSRGSVVEGCVMAHIGTRCYVPHVSHGIKMRNNVAFDALEEAFWYDFQDISHDCIWDKNLMAAIRLNGVSLSSTGMMLGQGDGNKARNNVAVYANGGELHNNGGCYKWEADAEGVWVFENNIAHSCTSGIFVWQNTSNNHTIIDYDSFYCHEGITHGAYSNSYTYRGGHHYKSLLFDEATSSNTSGVVFQDLYMDAGGANHCAEVIDSPIPSNINSTNKFINCVFRNFKISAVQLASVMMDSNAEKQYKIIDIICCDYASGQPYFFDNGSLYPLKSQSQIRVQPIKGQCFQTIGSNSKQRSDINVFAPKVYGTGMGLMGSYYNGTAFNNFAFKRLDSMIMFQQWSYDKAASPTGVHYKITGDQYSIRWAGQVEAQYSESYTFYLQGSGGHRMWLNGKLIIDSWTDRVDNAEMVLSKPILLTQKNKYDVVIEHYNSGGSRGCTLLWKCPSLPVISIIPQCQLYNGSSTTARTAPLAVSAGDDITLTLPLNNTYVKATVSNDADDAAIAYQWVKISGPASYTIVDPDKSSTNIKGLIEGEYVFRVQVTDSNGNTAQDNVKIIVENDEAQESSNERNLSITAAPNPTLNSFKIQVKSNDPSPINLTIYNKWGVQVFARRGLTSPATVTVGDNFKRGSYYGVVEQGNEKQSIKLLKL</sequence>
<reference evidence="7 8" key="1">
    <citation type="submission" date="2019-05" db="EMBL/GenBank/DDBJ databases">
        <title>Panacibacter sp. strain 17mud1-8 Genome sequencing and assembly.</title>
        <authorList>
            <person name="Chhetri G."/>
        </authorList>
    </citation>
    <scope>NUCLEOTIDE SEQUENCE [LARGE SCALE GENOMIC DNA]</scope>
    <source>
        <strain evidence="7 8">17mud1-8</strain>
    </source>
</reference>
<keyword evidence="8" id="KW-1185">Reference proteome</keyword>
<dbReference type="Pfam" id="PF10162">
    <property type="entry name" value="G8"/>
    <property type="match status" value="1"/>
</dbReference>
<dbReference type="Proteomes" id="UP000305848">
    <property type="component" value="Unassembled WGS sequence"/>
</dbReference>
<comment type="caution">
    <text evidence="7">The sequence shown here is derived from an EMBL/GenBank/DDBJ whole genome shotgun (WGS) entry which is preliminary data.</text>
</comment>
<evidence type="ECO:0000256" key="2">
    <source>
        <dbReference type="ARBA" id="ARBA00022729"/>
    </source>
</evidence>
<dbReference type="Pfam" id="PF24606">
    <property type="entry name" value="CEMIP_beta-hel"/>
    <property type="match status" value="1"/>
</dbReference>
<dbReference type="OrthoDB" id="9805017at2"/>
<evidence type="ECO:0000259" key="5">
    <source>
        <dbReference type="PROSITE" id="PS51484"/>
    </source>
</evidence>
<dbReference type="AlphaFoldDB" id="A0A4U3KVF5"/>
<feature type="domain" description="G8" evidence="5">
    <location>
        <begin position="63"/>
        <end position="185"/>
    </location>
</feature>
<evidence type="ECO:0000259" key="6">
    <source>
        <dbReference type="PROSITE" id="PS51820"/>
    </source>
</evidence>
<dbReference type="PROSITE" id="PS51820">
    <property type="entry name" value="PA14"/>
    <property type="match status" value="1"/>
</dbReference>
<dbReference type="InterPro" id="IPR011658">
    <property type="entry name" value="PA14_dom"/>
</dbReference>
<dbReference type="Gene3D" id="2.60.40.10">
    <property type="entry name" value="Immunoglobulins"/>
    <property type="match status" value="1"/>
</dbReference>
<dbReference type="InterPro" id="IPR037524">
    <property type="entry name" value="PA14/GLEYA"/>
</dbReference>
<evidence type="ECO:0000256" key="3">
    <source>
        <dbReference type="ARBA" id="ARBA00022737"/>
    </source>
</evidence>
<dbReference type="EMBL" id="SZQL01000025">
    <property type="protein sequence ID" value="TKK65006.1"/>
    <property type="molecule type" value="Genomic_DNA"/>
</dbReference>
<protein>
    <recommendedName>
        <fullName evidence="9">T9SS type A sorting domain-containing protein</fullName>
    </recommendedName>
</protein>
<gene>
    <name evidence="7" type="ORF">FC093_21115</name>
</gene>
<accession>A0A4U3KVF5</accession>
<evidence type="ECO:0000256" key="4">
    <source>
        <dbReference type="ARBA" id="ARBA00023180"/>
    </source>
</evidence>
<dbReference type="SMART" id="SM00758">
    <property type="entry name" value="PA14"/>
    <property type="match status" value="1"/>
</dbReference>
<dbReference type="PROSITE" id="PS51484">
    <property type="entry name" value="G8"/>
    <property type="match status" value="1"/>
</dbReference>
<keyword evidence="4" id="KW-0325">Glycoprotein</keyword>
<dbReference type="Gene3D" id="2.60.120.380">
    <property type="match status" value="1"/>
</dbReference>
<dbReference type="Pfam" id="PF07691">
    <property type="entry name" value="PA14"/>
    <property type="match status" value="1"/>
</dbReference>
<proteinExistence type="predicted"/>
<dbReference type="PANTHER" id="PTHR46769">
    <property type="entry name" value="POLYCYSTIC KIDNEY AND HEPATIC DISEASE 1 (AUTOSOMAL RECESSIVE)-LIKE 1"/>
    <property type="match status" value="1"/>
</dbReference>
<dbReference type="InterPro" id="IPR013783">
    <property type="entry name" value="Ig-like_fold"/>
</dbReference>
<dbReference type="InterPro" id="IPR052387">
    <property type="entry name" value="Fibrocystin"/>
</dbReference>
<dbReference type="RefSeq" id="WP_137263805.1">
    <property type="nucleotide sequence ID" value="NZ_SZQL01000025.1"/>
</dbReference>
<keyword evidence="3" id="KW-0677">Repeat</keyword>
<evidence type="ECO:0000256" key="1">
    <source>
        <dbReference type="ARBA" id="ARBA00004196"/>
    </source>
</evidence>
<dbReference type="InterPro" id="IPR055401">
    <property type="entry name" value="CEMIP_beta-hel_dom"/>
</dbReference>
<dbReference type="InterPro" id="IPR019316">
    <property type="entry name" value="G8_domain"/>
</dbReference>
<dbReference type="SUPFAM" id="SSF56988">
    <property type="entry name" value="Anthrax protective antigen"/>
    <property type="match status" value="1"/>
</dbReference>
<organism evidence="7 8">
    <name type="scientific">Ilyomonas limi</name>
    <dbReference type="NCBI Taxonomy" id="2575867"/>
    <lineage>
        <taxon>Bacteria</taxon>
        <taxon>Pseudomonadati</taxon>
        <taxon>Bacteroidota</taxon>
        <taxon>Chitinophagia</taxon>
        <taxon>Chitinophagales</taxon>
        <taxon>Chitinophagaceae</taxon>
        <taxon>Ilyomonas</taxon>
    </lineage>
</organism>
<dbReference type="GO" id="GO:0030313">
    <property type="term" value="C:cell envelope"/>
    <property type="evidence" value="ECO:0007669"/>
    <property type="project" value="UniProtKB-SubCell"/>
</dbReference>
<evidence type="ECO:0000313" key="8">
    <source>
        <dbReference type="Proteomes" id="UP000305848"/>
    </source>
</evidence>
<comment type="subcellular location">
    <subcellularLocation>
        <location evidence="1">Cell envelope</location>
    </subcellularLocation>
</comment>
<evidence type="ECO:0008006" key="9">
    <source>
        <dbReference type="Google" id="ProtNLM"/>
    </source>
</evidence>